<organism evidence="3">
    <name type="scientific">Lysobacter firmicutimachus</name>
    <dbReference type="NCBI Taxonomy" id="1792846"/>
    <lineage>
        <taxon>Bacteria</taxon>
        <taxon>Pseudomonadati</taxon>
        <taxon>Pseudomonadota</taxon>
        <taxon>Gammaproteobacteria</taxon>
        <taxon>Lysobacterales</taxon>
        <taxon>Lysobacteraceae</taxon>
        <taxon>Lysobacter</taxon>
    </lineage>
</organism>
<dbReference type="AlphaFoldDB" id="A0AAU8MTK0"/>
<gene>
    <name evidence="3" type="ORF">ABU614_21710</name>
    <name evidence="2" type="ORF">V2J18_15230</name>
</gene>
<feature type="domain" description="MoxR-vWA-beta-propeller ternary system" evidence="1">
    <location>
        <begin position="2"/>
        <end position="136"/>
    </location>
</feature>
<sequence length="138" mass="14992">MNWHWRAEGAPPAPQGAIGIGAASRRLLDAVERLEPSARETLALTANDDSLIVAGAAEALPWCEGVVYLAPRAEATTLWLPTHERPDLPLDLLARAIARRHGPAPLAMLRAPRRLLPLQRALPASAALLARIRANWRD</sequence>
<dbReference type="InterPro" id="IPR045548">
    <property type="entry name" value="bpX5"/>
</dbReference>
<dbReference type="Pfam" id="PF19921">
    <property type="entry name" value="bpX5"/>
    <property type="match status" value="1"/>
</dbReference>
<dbReference type="Proteomes" id="UP001387215">
    <property type="component" value="Unassembled WGS sequence"/>
</dbReference>
<evidence type="ECO:0000313" key="3">
    <source>
        <dbReference type="EMBL" id="XCO74938.1"/>
    </source>
</evidence>
<evidence type="ECO:0000259" key="1">
    <source>
        <dbReference type="Pfam" id="PF19921"/>
    </source>
</evidence>
<protein>
    <recommendedName>
        <fullName evidence="1">MoxR-vWA-beta-propeller ternary system domain-containing protein</fullName>
    </recommendedName>
</protein>
<dbReference type="EMBL" id="JBANDL010000002">
    <property type="protein sequence ID" value="MEI2456019.1"/>
    <property type="molecule type" value="Genomic_DNA"/>
</dbReference>
<name>A0AAU8MTK0_9GAMM</name>
<reference evidence="2 4" key="1">
    <citation type="submission" date="2024-02" db="EMBL/GenBank/DDBJ databases">
        <title>Lysobacter Genome Sequencing and Mining.</title>
        <authorList>
            <person name="Bierman J."/>
            <person name="Walker M.C."/>
        </authorList>
    </citation>
    <scope>NUCLEOTIDE SEQUENCE [LARGE SCALE GENOMIC DNA]</scope>
    <source>
        <strain evidence="2 4">PB6250</strain>
    </source>
</reference>
<proteinExistence type="predicted"/>
<evidence type="ECO:0000313" key="4">
    <source>
        <dbReference type="Proteomes" id="UP001387215"/>
    </source>
</evidence>
<dbReference type="EMBL" id="CP159925">
    <property type="protein sequence ID" value="XCO74938.1"/>
    <property type="molecule type" value="Genomic_DNA"/>
</dbReference>
<dbReference type="RefSeq" id="WP_064748988.1">
    <property type="nucleotide sequence ID" value="NZ_CP159925.1"/>
</dbReference>
<evidence type="ECO:0000313" key="2">
    <source>
        <dbReference type="EMBL" id="MEI2456019.1"/>
    </source>
</evidence>
<accession>A0AAU8MTK0</accession>
<keyword evidence="4" id="KW-1185">Reference proteome</keyword>
<reference evidence="3" key="2">
    <citation type="submission" date="2024-06" db="EMBL/GenBank/DDBJ databases">
        <authorList>
            <person name="Li S."/>
        </authorList>
    </citation>
    <scope>NUCLEOTIDE SEQUENCE</scope>
    <source>
        <strain evidence="3">SR10</strain>
    </source>
</reference>